<feature type="domain" description="Putative DNA-binding" evidence="1">
    <location>
        <begin position="11"/>
        <end position="106"/>
    </location>
</feature>
<keyword evidence="3" id="KW-1185">Reference proteome</keyword>
<dbReference type="EMBL" id="JBHSPB010000005">
    <property type="protein sequence ID" value="MFC5720427.1"/>
    <property type="molecule type" value="Genomic_DNA"/>
</dbReference>
<name>A0ABW0YY17_9ACTN</name>
<dbReference type="Proteomes" id="UP001596083">
    <property type="component" value="Unassembled WGS sequence"/>
</dbReference>
<dbReference type="GO" id="GO:0003677">
    <property type="term" value="F:DNA binding"/>
    <property type="evidence" value="ECO:0007669"/>
    <property type="project" value="UniProtKB-KW"/>
</dbReference>
<accession>A0ABW0YY17</accession>
<evidence type="ECO:0000259" key="1">
    <source>
        <dbReference type="Pfam" id="PF09836"/>
    </source>
</evidence>
<dbReference type="Pfam" id="PF09836">
    <property type="entry name" value="DUF2063"/>
    <property type="match status" value="1"/>
</dbReference>
<reference evidence="3" key="1">
    <citation type="journal article" date="2019" name="Int. J. Syst. Evol. Microbiol.">
        <title>The Global Catalogue of Microorganisms (GCM) 10K type strain sequencing project: providing services to taxonomists for standard genome sequencing and annotation.</title>
        <authorList>
            <consortium name="The Broad Institute Genomics Platform"/>
            <consortium name="The Broad Institute Genome Sequencing Center for Infectious Disease"/>
            <person name="Wu L."/>
            <person name="Ma J."/>
        </authorList>
    </citation>
    <scope>NUCLEOTIDE SEQUENCE [LARGE SCALE GENOMIC DNA]</scope>
    <source>
        <strain evidence="3">CGMCC 4.7304</strain>
    </source>
</reference>
<dbReference type="RefSeq" id="WP_390315572.1">
    <property type="nucleotide sequence ID" value="NZ_JBHSPB010000005.1"/>
</dbReference>
<dbReference type="InterPro" id="IPR018640">
    <property type="entry name" value="DUF2063"/>
</dbReference>
<evidence type="ECO:0000313" key="3">
    <source>
        <dbReference type="Proteomes" id="UP001596083"/>
    </source>
</evidence>
<protein>
    <submittedName>
        <fullName evidence="2">DNA-binding domain-containing protein</fullName>
    </submittedName>
</protein>
<proteinExistence type="predicted"/>
<gene>
    <name evidence="2" type="ORF">ACFP1Z_09670</name>
</gene>
<organism evidence="2 3">
    <name type="scientific">Streptomyces gamaensis</name>
    <dbReference type="NCBI Taxonomy" id="1763542"/>
    <lineage>
        <taxon>Bacteria</taxon>
        <taxon>Bacillati</taxon>
        <taxon>Actinomycetota</taxon>
        <taxon>Actinomycetes</taxon>
        <taxon>Kitasatosporales</taxon>
        <taxon>Streptomycetaceae</taxon>
        <taxon>Streptomyces</taxon>
    </lineage>
</organism>
<evidence type="ECO:0000313" key="2">
    <source>
        <dbReference type="EMBL" id="MFC5720427.1"/>
    </source>
</evidence>
<sequence length="221" mass="24570">MARTPATLADTQRWLQDAILAPDGPDLRSVGHVLTPSAALSARQRLDVYRRGYRLRLLEAMRGLHPALRALLGPGLFDDFALDYLDARPSRSYTLFQLDVSFAEHLAAHRPDRASLDGRREGWVDVLVDLVRYERAFAEVHDAPGPASVPFLRVLRVCAPVHVYHAGVLRGHSAKPPVAGPPVHLALSRRDYTVVTHELEPDAYRLLCERSAEGHTTVELP</sequence>
<comment type="caution">
    <text evidence="2">The sequence shown here is derived from an EMBL/GenBank/DDBJ whole genome shotgun (WGS) entry which is preliminary data.</text>
</comment>
<keyword evidence="2" id="KW-0238">DNA-binding</keyword>